<keyword evidence="1" id="KW-1133">Transmembrane helix</keyword>
<accession>A0A512JGJ3</accession>
<evidence type="ECO:0000256" key="1">
    <source>
        <dbReference type="SAM" id="Phobius"/>
    </source>
</evidence>
<keyword evidence="3" id="KW-1185">Reference proteome</keyword>
<dbReference type="EMBL" id="BJZV01000004">
    <property type="protein sequence ID" value="GEP09078.1"/>
    <property type="molecule type" value="Genomic_DNA"/>
</dbReference>
<evidence type="ECO:0000313" key="3">
    <source>
        <dbReference type="Proteomes" id="UP000321750"/>
    </source>
</evidence>
<name>A0A512JGJ3_9HYPH</name>
<comment type="caution">
    <text evidence="2">The sequence shown here is derived from an EMBL/GenBank/DDBJ whole genome shotgun (WGS) entry which is preliminary data.</text>
</comment>
<proteinExistence type="predicted"/>
<reference evidence="2 3" key="1">
    <citation type="submission" date="2019-07" db="EMBL/GenBank/DDBJ databases">
        <title>Whole genome shotgun sequence of Methylobacterium gnaphalii NBRC 107716.</title>
        <authorList>
            <person name="Hosoyama A."/>
            <person name="Uohara A."/>
            <person name="Ohji S."/>
            <person name="Ichikawa N."/>
        </authorList>
    </citation>
    <scope>NUCLEOTIDE SEQUENCE [LARGE SCALE GENOMIC DNA]</scope>
    <source>
        <strain evidence="2 3">NBRC 107716</strain>
    </source>
</reference>
<feature type="transmembrane region" description="Helical" evidence="1">
    <location>
        <begin position="31"/>
        <end position="54"/>
    </location>
</feature>
<gene>
    <name evidence="2" type="ORF">MGN01_09230</name>
</gene>
<sequence length="79" mass="8367">MAAMRPIQFDPFGEPVALDADQPRSSTASRIALRSGVGLFWAMVVVIVAARAAYFDPDFAEKFGSVASLIGHLKTVVGA</sequence>
<keyword evidence="1" id="KW-0812">Transmembrane</keyword>
<dbReference type="Proteomes" id="UP000321750">
    <property type="component" value="Unassembled WGS sequence"/>
</dbReference>
<evidence type="ECO:0000313" key="2">
    <source>
        <dbReference type="EMBL" id="GEP09078.1"/>
    </source>
</evidence>
<protein>
    <submittedName>
        <fullName evidence="2">Uncharacterized protein</fullName>
    </submittedName>
</protein>
<keyword evidence="1" id="KW-0472">Membrane</keyword>
<organism evidence="2 3">
    <name type="scientific">Methylobacterium gnaphalii</name>
    <dbReference type="NCBI Taxonomy" id="1010610"/>
    <lineage>
        <taxon>Bacteria</taxon>
        <taxon>Pseudomonadati</taxon>
        <taxon>Pseudomonadota</taxon>
        <taxon>Alphaproteobacteria</taxon>
        <taxon>Hyphomicrobiales</taxon>
        <taxon>Methylobacteriaceae</taxon>
        <taxon>Methylobacterium</taxon>
    </lineage>
</organism>
<dbReference type="AlphaFoldDB" id="A0A512JGJ3"/>